<evidence type="ECO:0000313" key="5">
    <source>
        <dbReference type="EMBL" id="CAL8111002.1"/>
    </source>
</evidence>
<evidence type="ECO:0000259" key="4">
    <source>
        <dbReference type="PROSITE" id="PS50089"/>
    </source>
</evidence>
<name>A0ABP1QWD6_9HEXA</name>
<protein>
    <recommendedName>
        <fullName evidence="4">RING-type domain-containing protein</fullName>
    </recommendedName>
</protein>
<dbReference type="Pfam" id="PF13920">
    <property type="entry name" value="zf-C3HC4_3"/>
    <property type="match status" value="1"/>
</dbReference>
<evidence type="ECO:0000256" key="2">
    <source>
        <dbReference type="ARBA" id="ARBA00022833"/>
    </source>
</evidence>
<dbReference type="InterPro" id="IPR042496">
    <property type="entry name" value="CGRF1"/>
</dbReference>
<organism evidence="5 6">
    <name type="scientific">Orchesella dallaii</name>
    <dbReference type="NCBI Taxonomy" id="48710"/>
    <lineage>
        <taxon>Eukaryota</taxon>
        <taxon>Metazoa</taxon>
        <taxon>Ecdysozoa</taxon>
        <taxon>Arthropoda</taxon>
        <taxon>Hexapoda</taxon>
        <taxon>Collembola</taxon>
        <taxon>Entomobryomorpha</taxon>
        <taxon>Entomobryoidea</taxon>
        <taxon>Orchesellidae</taxon>
        <taxon>Orchesellinae</taxon>
        <taxon>Orchesella</taxon>
    </lineage>
</organism>
<dbReference type="InterPro" id="IPR013083">
    <property type="entry name" value="Znf_RING/FYVE/PHD"/>
</dbReference>
<feature type="domain" description="RING-type" evidence="4">
    <location>
        <begin position="293"/>
        <end position="328"/>
    </location>
</feature>
<dbReference type="InterPro" id="IPR001841">
    <property type="entry name" value="Znf_RING"/>
</dbReference>
<dbReference type="Proteomes" id="UP001642540">
    <property type="component" value="Unassembled WGS sequence"/>
</dbReference>
<dbReference type="Gene3D" id="3.30.40.10">
    <property type="entry name" value="Zinc/RING finger domain, C3HC4 (zinc finger)"/>
    <property type="match status" value="1"/>
</dbReference>
<dbReference type="SUPFAM" id="SSF57850">
    <property type="entry name" value="RING/U-box"/>
    <property type="match status" value="1"/>
</dbReference>
<dbReference type="EMBL" id="CAXLJM020000046">
    <property type="protein sequence ID" value="CAL8111002.1"/>
    <property type="molecule type" value="Genomic_DNA"/>
</dbReference>
<keyword evidence="1 3" id="KW-0479">Metal-binding</keyword>
<reference evidence="5 6" key="1">
    <citation type="submission" date="2024-08" db="EMBL/GenBank/DDBJ databases">
        <authorList>
            <person name="Cucini C."/>
            <person name="Frati F."/>
        </authorList>
    </citation>
    <scope>NUCLEOTIDE SEQUENCE [LARGE SCALE GENOMIC DNA]</scope>
</reference>
<keyword evidence="6" id="KW-1185">Reference proteome</keyword>
<dbReference type="PANTHER" id="PTHR15379:SF2">
    <property type="entry name" value="CELL GROWTH REGULATOR WITH RING FINGER DOMAIN PROTEIN 1"/>
    <property type="match status" value="1"/>
</dbReference>
<gene>
    <name evidence="5" type="ORF">ODALV1_LOCUS14634</name>
</gene>
<dbReference type="PROSITE" id="PS50089">
    <property type="entry name" value="ZF_RING_2"/>
    <property type="match status" value="1"/>
</dbReference>
<proteinExistence type="predicted"/>
<evidence type="ECO:0000256" key="1">
    <source>
        <dbReference type="ARBA" id="ARBA00022771"/>
    </source>
</evidence>
<accession>A0ABP1QWD6</accession>
<sequence>MKTRILFYNSFNKKFIDLRGTFLYSHCIGTVCLSRMANYPWNWNEWQWPVGEGRNAVEIHRKAMEMPFTLSLEDTSVENVNQITFILNYVKGGPIPQVTIMWGPTLSYLMRIINSPWKVLTKELMMSKLDIGEWKNFLDFSFQNGVISDVNMLNCFMVQHMELPSCAKQASPTGMPSSYESVKLVISPPIDFGWSLLKNQFRYPAAVFVTAQNVLYDNVGHCHGIDGIIQVAHVKNEEFSKPSSTLAQYIKMRNGQCHILQSLYVMDDHRADEGESEEGLVDGESQPFNDVLCSVCQVSPVSRVIIPCRHVCLCTQCFQKLEICPICRGTIMYYFKTRHEPNYSTHAMVQEEPEQLTWWRRVDRWNDNFSNAAGLVRH</sequence>
<comment type="caution">
    <text evidence="5">The sequence shown here is derived from an EMBL/GenBank/DDBJ whole genome shotgun (WGS) entry which is preliminary data.</text>
</comment>
<evidence type="ECO:0000313" key="6">
    <source>
        <dbReference type="Proteomes" id="UP001642540"/>
    </source>
</evidence>
<keyword evidence="2" id="KW-0862">Zinc</keyword>
<keyword evidence="1 3" id="KW-0863">Zinc-finger</keyword>
<dbReference type="PANTHER" id="PTHR15379">
    <property type="entry name" value="CELL GROWTH REGULATOR WITH RING FINGER DOMAIN PROTEIN 1"/>
    <property type="match status" value="1"/>
</dbReference>
<evidence type="ECO:0000256" key="3">
    <source>
        <dbReference type="PROSITE-ProRule" id="PRU00175"/>
    </source>
</evidence>